<evidence type="ECO:0000259" key="1">
    <source>
        <dbReference type="Pfam" id="PF00208"/>
    </source>
</evidence>
<evidence type="ECO:0000313" key="2">
    <source>
        <dbReference type="EMBL" id="MBB5403663.1"/>
    </source>
</evidence>
<name>A0A7W8P6Q0_9BURK</name>
<evidence type="ECO:0000313" key="3">
    <source>
        <dbReference type="Proteomes" id="UP000592820"/>
    </source>
</evidence>
<gene>
    <name evidence="2" type="ORF">HDG41_005751</name>
</gene>
<organism evidence="2 3">
    <name type="scientific">Paraburkholderia youngii</name>
    <dbReference type="NCBI Taxonomy" id="2782701"/>
    <lineage>
        <taxon>Bacteria</taxon>
        <taxon>Pseudomonadati</taxon>
        <taxon>Pseudomonadota</taxon>
        <taxon>Betaproteobacteria</taxon>
        <taxon>Burkholderiales</taxon>
        <taxon>Burkholderiaceae</taxon>
        <taxon>Paraburkholderia</taxon>
    </lineage>
</organism>
<dbReference type="Pfam" id="PF00208">
    <property type="entry name" value="ELFV_dehydrog"/>
    <property type="match status" value="1"/>
</dbReference>
<accession>A0A7W8P6Q0</accession>
<proteinExistence type="predicted"/>
<reference evidence="2 3" key="1">
    <citation type="submission" date="2020-08" db="EMBL/GenBank/DDBJ databases">
        <title>Genomic Encyclopedia of Type Strains, Phase IV (KMG-V): Genome sequencing to study the core and pangenomes of soil and plant-associated prokaryotes.</title>
        <authorList>
            <person name="Whitman W."/>
        </authorList>
    </citation>
    <scope>NUCLEOTIDE SEQUENCE [LARGE SCALE GENOMIC DNA]</scope>
    <source>
        <strain evidence="2 3">JPY162</strain>
    </source>
</reference>
<dbReference type="InterPro" id="IPR006096">
    <property type="entry name" value="Glu/Leu/Phe/Val/Trp_DH_C"/>
</dbReference>
<protein>
    <submittedName>
        <fullName evidence="2">Xanthine dehydrogenase molybdopterin-binding subunit B</fullName>
    </submittedName>
</protein>
<sequence>MTIDIAGQATRFLQLNSLRHAKRTECEDTATLIKKGVLCVAEGANMPSTNDAAKCFESNGVLYAMRISWPR</sequence>
<comment type="caution">
    <text evidence="2">The sequence shown here is derived from an EMBL/GenBank/DDBJ whole genome shotgun (WGS) entry which is preliminary data.</text>
</comment>
<dbReference type="GO" id="GO:0006520">
    <property type="term" value="P:amino acid metabolic process"/>
    <property type="evidence" value="ECO:0007669"/>
    <property type="project" value="InterPro"/>
</dbReference>
<dbReference type="AlphaFoldDB" id="A0A7W8P6Q0"/>
<dbReference type="EMBL" id="JACHDE010000014">
    <property type="protein sequence ID" value="MBB5403663.1"/>
    <property type="molecule type" value="Genomic_DNA"/>
</dbReference>
<dbReference type="GO" id="GO:0016491">
    <property type="term" value="F:oxidoreductase activity"/>
    <property type="evidence" value="ECO:0007669"/>
    <property type="project" value="InterPro"/>
</dbReference>
<dbReference type="Proteomes" id="UP000592820">
    <property type="component" value="Unassembled WGS sequence"/>
</dbReference>
<dbReference type="Gene3D" id="3.40.50.720">
    <property type="entry name" value="NAD(P)-binding Rossmann-like Domain"/>
    <property type="match status" value="1"/>
</dbReference>
<feature type="domain" description="Glutamate/phenylalanine/leucine/valine/L-tryptophan dehydrogenase C-terminal" evidence="1">
    <location>
        <begin position="27"/>
        <end position="65"/>
    </location>
</feature>